<dbReference type="Pfam" id="PF04122">
    <property type="entry name" value="CW_binding_2"/>
    <property type="match status" value="3"/>
</dbReference>
<evidence type="ECO:0008006" key="4">
    <source>
        <dbReference type="Google" id="ProtNLM"/>
    </source>
</evidence>
<organism evidence="2 3">
    <name type="scientific">Herbiconiux moechotypicola</name>
    <dbReference type="NCBI Taxonomy" id="637393"/>
    <lineage>
        <taxon>Bacteria</taxon>
        <taxon>Bacillati</taxon>
        <taxon>Actinomycetota</taxon>
        <taxon>Actinomycetes</taxon>
        <taxon>Micrococcales</taxon>
        <taxon>Microbacteriaceae</taxon>
        <taxon>Herbiconiux</taxon>
    </lineage>
</organism>
<gene>
    <name evidence="2" type="ORF">GCM10009851_24980</name>
</gene>
<reference evidence="2 3" key="1">
    <citation type="journal article" date="2019" name="Int. J. Syst. Evol. Microbiol.">
        <title>The Global Catalogue of Microorganisms (GCM) 10K type strain sequencing project: providing services to taxonomists for standard genome sequencing and annotation.</title>
        <authorList>
            <consortium name="The Broad Institute Genomics Platform"/>
            <consortium name="The Broad Institute Genome Sequencing Center for Infectious Disease"/>
            <person name="Wu L."/>
            <person name="Ma J."/>
        </authorList>
    </citation>
    <scope>NUCLEOTIDE SEQUENCE [LARGE SCALE GENOMIC DNA]</scope>
    <source>
        <strain evidence="2 3">JCM 16117</strain>
    </source>
</reference>
<dbReference type="InterPro" id="IPR007253">
    <property type="entry name" value="Cell_wall-bd_2"/>
</dbReference>
<accession>A0ABN3DQ30</accession>
<name>A0ABN3DQ30_9MICO</name>
<proteinExistence type="predicted"/>
<comment type="caution">
    <text evidence="2">The sequence shown here is derived from an EMBL/GenBank/DDBJ whole genome shotgun (WGS) entry which is preliminary data.</text>
</comment>
<dbReference type="EMBL" id="BAAAQY010000007">
    <property type="protein sequence ID" value="GAA2238851.1"/>
    <property type="molecule type" value="Genomic_DNA"/>
</dbReference>
<dbReference type="Proteomes" id="UP001500929">
    <property type="component" value="Unassembled WGS sequence"/>
</dbReference>
<dbReference type="RefSeq" id="WP_259481372.1">
    <property type="nucleotide sequence ID" value="NZ_BAAAQY010000007.1"/>
</dbReference>
<evidence type="ECO:0000256" key="1">
    <source>
        <dbReference type="SAM" id="SignalP"/>
    </source>
</evidence>
<evidence type="ECO:0000313" key="2">
    <source>
        <dbReference type="EMBL" id="GAA2238851.1"/>
    </source>
</evidence>
<dbReference type="Gene3D" id="3.40.50.12090">
    <property type="match status" value="1"/>
</dbReference>
<feature type="chain" id="PRO_5046884374" description="Cell wall-binding repeat-containing protein" evidence="1">
    <location>
        <begin position="31"/>
        <end position="450"/>
    </location>
</feature>
<dbReference type="InterPro" id="IPR051922">
    <property type="entry name" value="Bact_Sporulation_Assoc"/>
</dbReference>
<keyword evidence="3" id="KW-1185">Reference proteome</keyword>
<dbReference type="PANTHER" id="PTHR30032">
    <property type="entry name" value="N-ACETYLMURAMOYL-L-ALANINE AMIDASE-RELATED"/>
    <property type="match status" value="1"/>
</dbReference>
<sequence length="450" mass="45357">MHQKPRRHWRRSSILSLLATAAVFSSLASASAAGATEQPDATPDGSTAGVSAGLVEAGAKPVCPQPAAVKNIPLEPRRAMSEYDPHAEASIVSGALPPGVALSGSMAAASPYAFTGKPTSEGTYAFTLRITLTDSARRSVACTMTVRKAPTAVRIEGADRYDQAALVSASSFSSAETVYLASGESFADALSAGAVAGIHGSPLLLTAATSLPDPTRAELARLRPDDVVVVGGPASVSPSVVASIEGAFAGTTVTRISGADRYAGSRALLQHPEFGAPASPWLYLATGASFPDALAASPAAISLNAPVLLVDGSKSAASSDELALFKSLRVTDIRIAGGPASVSSALEGALRSGPWAVSRVSGADRYAGAVALNKVFDSAPTVFFASGAVFPDALSGAPAAGHQGAPVYLVADDCVPHSVLRDVARVGATKVIVLGGRSTLSAAIEKLTPC</sequence>
<protein>
    <recommendedName>
        <fullName evidence="4">Cell wall-binding repeat-containing protein</fullName>
    </recommendedName>
</protein>
<dbReference type="PANTHER" id="PTHR30032:SF4">
    <property type="entry name" value="AMIDASE ENHANCER"/>
    <property type="match status" value="1"/>
</dbReference>
<keyword evidence="1" id="KW-0732">Signal</keyword>
<evidence type="ECO:0000313" key="3">
    <source>
        <dbReference type="Proteomes" id="UP001500929"/>
    </source>
</evidence>
<feature type="signal peptide" evidence="1">
    <location>
        <begin position="1"/>
        <end position="30"/>
    </location>
</feature>